<dbReference type="OrthoDB" id="512616at2759"/>
<dbReference type="SUPFAM" id="SSF57850">
    <property type="entry name" value="RING/U-box"/>
    <property type="match status" value="1"/>
</dbReference>
<name>A0A226M802_CALSU</name>
<protein>
    <recommendedName>
        <fullName evidence="5">RING-type domain-containing protein</fullName>
    </recommendedName>
</protein>
<dbReference type="EMBL" id="MCFN01015320">
    <property type="protein sequence ID" value="OXB51386.1"/>
    <property type="molecule type" value="Genomic_DNA"/>
</dbReference>
<dbReference type="PANTHER" id="PTHR12420:SF47">
    <property type="entry name" value="PHD FINGER PROTEIN 7"/>
    <property type="match status" value="1"/>
</dbReference>
<dbReference type="InterPro" id="IPR001841">
    <property type="entry name" value="Znf_RING"/>
</dbReference>
<keyword evidence="2 4" id="KW-0863">Zinc-finger</keyword>
<evidence type="ECO:0000256" key="1">
    <source>
        <dbReference type="ARBA" id="ARBA00022723"/>
    </source>
</evidence>
<proteinExistence type="predicted"/>
<dbReference type="SUPFAM" id="SSF57903">
    <property type="entry name" value="FYVE/PHD zinc finger"/>
    <property type="match status" value="1"/>
</dbReference>
<dbReference type="STRING" id="9009.A0A226M802"/>
<sequence>HRPQQAVEAVPLQDTTCIICMDLVGDSISYGTMVCPCCQHAWFHRACIQEQALCAGIYCFRCPLCRDRGRFIPEILTLGIRIPVRRPRWEDNDAYASLLERHGRCDASECHFPHGREQAERAGLQQCQSAGTGAIPRLPSTGEQNFQHRQPGTTGARSWFLCA</sequence>
<dbReference type="InterPro" id="IPR011011">
    <property type="entry name" value="Znf_FYVE_PHD"/>
</dbReference>
<dbReference type="PROSITE" id="PS50089">
    <property type="entry name" value="ZF_RING_2"/>
    <property type="match status" value="1"/>
</dbReference>
<gene>
    <name evidence="6" type="ORF">ASZ78_010475</name>
</gene>
<keyword evidence="3" id="KW-0862">Zinc</keyword>
<dbReference type="AlphaFoldDB" id="A0A226M802"/>
<evidence type="ECO:0000256" key="3">
    <source>
        <dbReference type="ARBA" id="ARBA00022833"/>
    </source>
</evidence>
<dbReference type="Proteomes" id="UP000198323">
    <property type="component" value="Unassembled WGS sequence"/>
</dbReference>
<dbReference type="InterPro" id="IPR019786">
    <property type="entry name" value="Zinc_finger_PHD-type_CS"/>
</dbReference>
<evidence type="ECO:0000259" key="5">
    <source>
        <dbReference type="PROSITE" id="PS50089"/>
    </source>
</evidence>
<comment type="caution">
    <text evidence="6">The sequence shown here is derived from an EMBL/GenBank/DDBJ whole genome shotgun (WGS) entry which is preliminary data.</text>
</comment>
<dbReference type="InterPro" id="IPR013083">
    <property type="entry name" value="Znf_RING/FYVE/PHD"/>
</dbReference>
<accession>A0A226M802</accession>
<keyword evidence="7" id="KW-1185">Reference proteome</keyword>
<feature type="non-terminal residue" evidence="6">
    <location>
        <position position="1"/>
    </location>
</feature>
<evidence type="ECO:0000256" key="2">
    <source>
        <dbReference type="ARBA" id="ARBA00022771"/>
    </source>
</evidence>
<dbReference type="PANTHER" id="PTHR12420">
    <property type="entry name" value="PHD FINGER PROTEIN"/>
    <property type="match status" value="1"/>
</dbReference>
<organism evidence="6 7">
    <name type="scientific">Callipepla squamata</name>
    <name type="common">Scaled quail</name>
    <dbReference type="NCBI Taxonomy" id="9009"/>
    <lineage>
        <taxon>Eukaryota</taxon>
        <taxon>Metazoa</taxon>
        <taxon>Chordata</taxon>
        <taxon>Craniata</taxon>
        <taxon>Vertebrata</taxon>
        <taxon>Euteleostomi</taxon>
        <taxon>Archelosauria</taxon>
        <taxon>Archosauria</taxon>
        <taxon>Dinosauria</taxon>
        <taxon>Saurischia</taxon>
        <taxon>Theropoda</taxon>
        <taxon>Coelurosauria</taxon>
        <taxon>Aves</taxon>
        <taxon>Neognathae</taxon>
        <taxon>Galloanserae</taxon>
        <taxon>Galliformes</taxon>
        <taxon>Odontophoridae</taxon>
        <taxon>Callipepla</taxon>
    </lineage>
</organism>
<dbReference type="GO" id="GO:0008270">
    <property type="term" value="F:zinc ion binding"/>
    <property type="evidence" value="ECO:0007669"/>
    <property type="project" value="UniProtKB-KW"/>
</dbReference>
<reference evidence="6 7" key="1">
    <citation type="submission" date="2016-07" db="EMBL/GenBank/DDBJ databases">
        <title>Disparate Historic Effective Population Sizes Predicted by Modern Levels of Genome Diversity for the Scaled Quail (Callipepla squamata) and the Northern Bobwhite (Colinus virginianus): Inferences from First and Second Generation Draft Genome Assemblies for Sympatric New World Quail.</title>
        <authorList>
            <person name="Oldeschulte D.L."/>
            <person name="Halley Y.A."/>
            <person name="Bhattarai E.K."/>
            <person name="Brashear W.A."/>
            <person name="Hill J."/>
            <person name="Metz R.P."/>
            <person name="Johnson C.D."/>
            <person name="Rollins D."/>
            <person name="Peterson M.J."/>
            <person name="Bickhart D.M."/>
            <person name="Decker J.E."/>
            <person name="Seabury C.M."/>
        </authorList>
    </citation>
    <scope>NUCLEOTIDE SEQUENCE [LARGE SCALE GENOMIC DNA]</scope>
    <source>
        <strain evidence="6 7">Texas</strain>
        <tissue evidence="6">Leg muscle</tissue>
    </source>
</reference>
<keyword evidence="1" id="KW-0479">Metal-binding</keyword>
<feature type="domain" description="RING-type" evidence="5">
    <location>
        <begin position="17"/>
        <end position="66"/>
    </location>
</feature>
<dbReference type="InterPro" id="IPR051188">
    <property type="entry name" value="PHD-type_Zinc_Finger"/>
</dbReference>
<dbReference type="PROSITE" id="PS01359">
    <property type="entry name" value="ZF_PHD_1"/>
    <property type="match status" value="1"/>
</dbReference>
<dbReference type="GO" id="GO:0005634">
    <property type="term" value="C:nucleus"/>
    <property type="evidence" value="ECO:0007669"/>
    <property type="project" value="TreeGrafter"/>
</dbReference>
<evidence type="ECO:0000313" key="7">
    <source>
        <dbReference type="Proteomes" id="UP000198323"/>
    </source>
</evidence>
<evidence type="ECO:0000256" key="4">
    <source>
        <dbReference type="PROSITE-ProRule" id="PRU00175"/>
    </source>
</evidence>
<dbReference type="Gene3D" id="3.30.40.10">
    <property type="entry name" value="Zinc/RING finger domain, C3HC4 (zinc finger)"/>
    <property type="match status" value="2"/>
</dbReference>
<evidence type="ECO:0000313" key="6">
    <source>
        <dbReference type="EMBL" id="OXB51386.1"/>
    </source>
</evidence>